<gene>
    <name evidence="4" type="ORF">AOCH_001083</name>
</gene>
<keyword evidence="2" id="KW-1133">Transmembrane helix</keyword>
<keyword evidence="2" id="KW-0812">Transmembrane</keyword>
<sequence length="447" mass="48789">MGLYVPPGQLPPFQVVDNLHHGAWVIITVGLGLVFSLVSFLIRLYVRLALHPPFAYDDFVLLGATIIAVIQASLLFEASSQGFGTSINLLEDDQVNTIQTLIVISDVLYLITLYTTKCCVVGIYLRLTPQKLHNRASWAALILCTLWLIPAILIITINCELERPWRGTGGRCGSLLARWQFIVALDIATELILFSLAVTLLAGLFMPVKRKLTIASAFIFRLPTIIFAIFHIYTLQISNHSLDPTLAAVQPIIWSQVELHYALIACSVFCLRPFMAAVSTGYGTAGDSTLESSRDASRHNISNSNSNSNPKSGTESGPGPGSRTGAMSVLEYEQENVNKNENDKRTLEALRPHFLSNRSPGSAPGSIKEGRAHGGYGLDATNRAARSIELVGRGRGASGTGSKASAKMIIRKDVQYSVEYNGSRSDGVEVRSGSETGYWDQYLEMPR</sequence>
<dbReference type="PANTHER" id="PTHR39614">
    <property type="entry name" value="INTEGRAL MEMBRANE PROTEIN"/>
    <property type="match status" value="1"/>
</dbReference>
<feature type="transmembrane region" description="Helical" evidence="2">
    <location>
        <begin position="212"/>
        <end position="233"/>
    </location>
</feature>
<dbReference type="VEuPathDB" id="FungiDB:P175DRAFT_0470010"/>
<feature type="transmembrane region" description="Helical" evidence="2">
    <location>
        <begin position="137"/>
        <end position="157"/>
    </location>
</feature>
<feature type="domain" description="Rhodopsin" evidence="3">
    <location>
        <begin position="42"/>
        <end position="275"/>
    </location>
</feature>
<dbReference type="AlphaFoldDB" id="A0A0F8V1A3"/>
<comment type="caution">
    <text evidence="4">The sequence shown here is derived from an EMBL/GenBank/DDBJ whole genome shotgun (WGS) entry which is preliminary data.</text>
</comment>
<feature type="transmembrane region" description="Helical" evidence="2">
    <location>
        <begin position="58"/>
        <end position="78"/>
    </location>
</feature>
<feature type="transmembrane region" description="Helical" evidence="2">
    <location>
        <begin position="177"/>
        <end position="205"/>
    </location>
</feature>
<evidence type="ECO:0000256" key="2">
    <source>
        <dbReference type="SAM" id="Phobius"/>
    </source>
</evidence>
<keyword evidence="2" id="KW-0472">Membrane</keyword>
<dbReference type="EMBL" id="JYKN01000149">
    <property type="protein sequence ID" value="KKK25533.1"/>
    <property type="molecule type" value="Genomic_DNA"/>
</dbReference>
<dbReference type="Pfam" id="PF20684">
    <property type="entry name" value="Fung_rhodopsin"/>
    <property type="match status" value="1"/>
</dbReference>
<proteinExistence type="predicted"/>
<feature type="region of interest" description="Disordered" evidence="1">
    <location>
        <begin position="288"/>
        <end position="325"/>
    </location>
</feature>
<keyword evidence="5" id="KW-1185">Reference proteome</keyword>
<evidence type="ECO:0000313" key="4">
    <source>
        <dbReference type="EMBL" id="KKK25533.1"/>
    </source>
</evidence>
<reference evidence="4 5" key="1">
    <citation type="submission" date="2015-02" db="EMBL/GenBank/DDBJ databases">
        <title>Draft Genome Sequences of Two Closely-Related Aflatoxigenic Aspergillus Species Obtained from the Cote d'Ivoire.</title>
        <authorList>
            <person name="Moore G.G."/>
            <person name="Beltz S.B."/>
            <person name="Mack B.M."/>
        </authorList>
    </citation>
    <scope>NUCLEOTIDE SEQUENCE [LARGE SCALE GENOMIC DNA]</scope>
    <source>
        <strain evidence="4 5">SRRC1432</strain>
    </source>
</reference>
<accession>A0A0F8V1A3</accession>
<evidence type="ECO:0000256" key="1">
    <source>
        <dbReference type="SAM" id="MobiDB-lite"/>
    </source>
</evidence>
<evidence type="ECO:0000259" key="3">
    <source>
        <dbReference type="Pfam" id="PF20684"/>
    </source>
</evidence>
<dbReference type="Proteomes" id="UP000034947">
    <property type="component" value="Unassembled WGS sequence"/>
</dbReference>
<protein>
    <recommendedName>
        <fullName evidence="3">Rhodopsin domain-containing protein</fullName>
    </recommendedName>
</protein>
<dbReference type="PANTHER" id="PTHR39614:SF3">
    <property type="entry name" value="INTEGRAL MEMBRANE PROTEIN"/>
    <property type="match status" value="1"/>
</dbReference>
<feature type="transmembrane region" description="Helical" evidence="2">
    <location>
        <begin position="98"/>
        <end position="125"/>
    </location>
</feature>
<organism evidence="4 5">
    <name type="scientific">Aspergillus ochraceoroseus</name>
    <dbReference type="NCBI Taxonomy" id="138278"/>
    <lineage>
        <taxon>Eukaryota</taxon>
        <taxon>Fungi</taxon>
        <taxon>Dikarya</taxon>
        <taxon>Ascomycota</taxon>
        <taxon>Pezizomycotina</taxon>
        <taxon>Eurotiomycetes</taxon>
        <taxon>Eurotiomycetidae</taxon>
        <taxon>Eurotiales</taxon>
        <taxon>Aspergillaceae</taxon>
        <taxon>Aspergillus</taxon>
        <taxon>Aspergillus subgen. Nidulantes</taxon>
    </lineage>
</organism>
<dbReference type="InterPro" id="IPR049326">
    <property type="entry name" value="Rhodopsin_dom_fungi"/>
</dbReference>
<name>A0A0F8V1A3_9EURO</name>
<dbReference type="OrthoDB" id="3918601at2759"/>
<feature type="transmembrane region" description="Helical" evidence="2">
    <location>
        <begin position="23"/>
        <end position="46"/>
    </location>
</feature>
<evidence type="ECO:0000313" key="5">
    <source>
        <dbReference type="Proteomes" id="UP000034947"/>
    </source>
</evidence>